<keyword evidence="3" id="KW-1185">Reference proteome</keyword>
<sequence>MVFTKENYPKEDILKIGRFLIVDIYHYKVTKLLLILGLLLNITIMSVQTYFFLITFDLSYFLLYSPVYFATLF</sequence>
<keyword evidence="1" id="KW-1133">Transmembrane helix</keyword>
<protein>
    <submittedName>
        <fullName evidence="2">Uncharacterized protein</fullName>
    </submittedName>
</protein>
<dbReference type="EMBL" id="QDEB01041030">
    <property type="protein sequence ID" value="RZC38685.1"/>
    <property type="molecule type" value="Genomic_DNA"/>
</dbReference>
<accession>A0A482W142</accession>
<keyword evidence="1" id="KW-0812">Transmembrane</keyword>
<evidence type="ECO:0000313" key="2">
    <source>
        <dbReference type="EMBL" id="RZC38685.1"/>
    </source>
</evidence>
<evidence type="ECO:0000313" key="3">
    <source>
        <dbReference type="Proteomes" id="UP000292052"/>
    </source>
</evidence>
<proteinExistence type="predicted"/>
<gene>
    <name evidence="2" type="ORF">BDFB_013619</name>
</gene>
<reference evidence="2 3" key="1">
    <citation type="submission" date="2017-03" db="EMBL/GenBank/DDBJ databases">
        <title>Genome of the blue death feigning beetle - Asbolus verrucosus.</title>
        <authorList>
            <person name="Rider S.D."/>
        </authorList>
    </citation>
    <scope>NUCLEOTIDE SEQUENCE [LARGE SCALE GENOMIC DNA]</scope>
    <source>
        <strain evidence="2">Butters</strain>
        <tissue evidence="2">Head and leg muscle</tissue>
    </source>
</reference>
<comment type="caution">
    <text evidence="2">The sequence shown here is derived from an EMBL/GenBank/DDBJ whole genome shotgun (WGS) entry which is preliminary data.</text>
</comment>
<feature type="transmembrane region" description="Helical" evidence="1">
    <location>
        <begin position="32"/>
        <end position="56"/>
    </location>
</feature>
<evidence type="ECO:0000256" key="1">
    <source>
        <dbReference type="SAM" id="Phobius"/>
    </source>
</evidence>
<keyword evidence="1" id="KW-0472">Membrane</keyword>
<dbReference type="AlphaFoldDB" id="A0A482W142"/>
<dbReference type="Proteomes" id="UP000292052">
    <property type="component" value="Unassembled WGS sequence"/>
</dbReference>
<name>A0A482W142_ASBVE</name>
<organism evidence="2 3">
    <name type="scientific">Asbolus verrucosus</name>
    <name type="common">Desert ironclad beetle</name>
    <dbReference type="NCBI Taxonomy" id="1661398"/>
    <lineage>
        <taxon>Eukaryota</taxon>
        <taxon>Metazoa</taxon>
        <taxon>Ecdysozoa</taxon>
        <taxon>Arthropoda</taxon>
        <taxon>Hexapoda</taxon>
        <taxon>Insecta</taxon>
        <taxon>Pterygota</taxon>
        <taxon>Neoptera</taxon>
        <taxon>Endopterygota</taxon>
        <taxon>Coleoptera</taxon>
        <taxon>Polyphaga</taxon>
        <taxon>Cucujiformia</taxon>
        <taxon>Tenebrionidae</taxon>
        <taxon>Pimeliinae</taxon>
        <taxon>Asbolus</taxon>
    </lineage>
</organism>
<feature type="non-terminal residue" evidence="2">
    <location>
        <position position="73"/>
    </location>
</feature>